<dbReference type="Pfam" id="PF03732">
    <property type="entry name" value="Retrotrans_gag"/>
    <property type="match status" value="1"/>
</dbReference>
<comment type="caution">
    <text evidence="3">The sequence shown here is derived from an EMBL/GenBank/DDBJ whole genome shotgun (WGS) entry which is preliminary data.</text>
</comment>
<protein>
    <recommendedName>
        <fullName evidence="2">Retrotransposon gag domain-containing protein</fullName>
    </recommendedName>
</protein>
<accession>A0AAV3QTD9</accession>
<keyword evidence="4" id="KW-1185">Reference proteome</keyword>
<name>A0AAV3QTD9_LITER</name>
<evidence type="ECO:0000313" key="4">
    <source>
        <dbReference type="Proteomes" id="UP001454036"/>
    </source>
</evidence>
<evidence type="ECO:0000313" key="3">
    <source>
        <dbReference type="EMBL" id="GAA0167294.1"/>
    </source>
</evidence>
<feature type="region of interest" description="Disordered" evidence="1">
    <location>
        <begin position="115"/>
        <end position="136"/>
    </location>
</feature>
<organism evidence="3 4">
    <name type="scientific">Lithospermum erythrorhizon</name>
    <name type="common">Purple gromwell</name>
    <name type="synonym">Lithospermum officinale var. erythrorhizon</name>
    <dbReference type="NCBI Taxonomy" id="34254"/>
    <lineage>
        <taxon>Eukaryota</taxon>
        <taxon>Viridiplantae</taxon>
        <taxon>Streptophyta</taxon>
        <taxon>Embryophyta</taxon>
        <taxon>Tracheophyta</taxon>
        <taxon>Spermatophyta</taxon>
        <taxon>Magnoliopsida</taxon>
        <taxon>eudicotyledons</taxon>
        <taxon>Gunneridae</taxon>
        <taxon>Pentapetalae</taxon>
        <taxon>asterids</taxon>
        <taxon>lamiids</taxon>
        <taxon>Boraginales</taxon>
        <taxon>Boraginaceae</taxon>
        <taxon>Boraginoideae</taxon>
        <taxon>Lithospermeae</taxon>
        <taxon>Lithospermum</taxon>
    </lineage>
</organism>
<feature type="domain" description="Retrotransposon gag" evidence="2">
    <location>
        <begin position="18"/>
        <end position="69"/>
    </location>
</feature>
<dbReference type="Proteomes" id="UP001454036">
    <property type="component" value="Unassembled WGS sequence"/>
</dbReference>
<dbReference type="EMBL" id="BAABME010006034">
    <property type="protein sequence ID" value="GAA0167294.1"/>
    <property type="molecule type" value="Genomic_DNA"/>
</dbReference>
<dbReference type="InterPro" id="IPR005162">
    <property type="entry name" value="Retrotrans_gag_dom"/>
</dbReference>
<reference evidence="3 4" key="1">
    <citation type="submission" date="2024-01" db="EMBL/GenBank/DDBJ databases">
        <title>The complete chloroplast genome sequence of Lithospermum erythrorhizon: insights into the phylogenetic relationship among Boraginaceae species and the maternal lineages of purple gromwells.</title>
        <authorList>
            <person name="Okada T."/>
            <person name="Watanabe K."/>
        </authorList>
    </citation>
    <scope>NUCLEOTIDE SEQUENCE [LARGE SCALE GENOMIC DNA]</scope>
</reference>
<proteinExistence type="predicted"/>
<gene>
    <name evidence="3" type="ORF">LIER_22261</name>
</gene>
<dbReference type="AlphaFoldDB" id="A0AAV3QTD9"/>
<evidence type="ECO:0000256" key="1">
    <source>
        <dbReference type="SAM" id="MobiDB-lite"/>
    </source>
</evidence>
<sequence length="136" mass="15765">MPFTARLNDVPIPVGTSIENKQDERAIMDLQQGPSESLKDFHERYKAILNNIQSIDNKIAYMAFYSGLNYDKLKKALILDTPLTKDELTKMVNKHIDLENLQRKKASYGDLRKKLNRKDLQGPSKKTQTKGYRDFF</sequence>
<evidence type="ECO:0000259" key="2">
    <source>
        <dbReference type="Pfam" id="PF03732"/>
    </source>
</evidence>